<evidence type="ECO:0000256" key="10">
    <source>
        <dbReference type="SAM" id="MobiDB-lite"/>
    </source>
</evidence>
<evidence type="ECO:0000259" key="11">
    <source>
        <dbReference type="PROSITE" id="PS50021"/>
    </source>
</evidence>
<name>A0ABM1XYP1_AEDAL</name>
<dbReference type="PANTHER" id="PTHR10623">
    <property type="entry name" value="MICROTUBULE-ASSOCIATED PROTEIN RP/EB FAMILY MEMBER"/>
    <property type="match status" value="1"/>
</dbReference>
<dbReference type="Proteomes" id="UP000069940">
    <property type="component" value="Unassembled WGS sequence"/>
</dbReference>
<keyword evidence="6" id="KW-0498">Mitosis</keyword>
<evidence type="ECO:0000256" key="6">
    <source>
        <dbReference type="ARBA" id="ARBA00022776"/>
    </source>
</evidence>
<keyword evidence="14" id="KW-1185">Reference proteome</keyword>
<protein>
    <recommendedName>
        <fullName evidence="15">Microtubule-binding protein involved in cell cycle control</fullName>
    </recommendedName>
</protein>
<feature type="region of interest" description="Disordered" evidence="10">
    <location>
        <begin position="161"/>
        <end position="208"/>
    </location>
</feature>
<comment type="similarity">
    <text evidence="2">Belongs to the MAPRE family.</text>
</comment>
<evidence type="ECO:0000256" key="1">
    <source>
        <dbReference type="ARBA" id="ARBA00004245"/>
    </source>
</evidence>
<evidence type="ECO:0000256" key="8">
    <source>
        <dbReference type="ARBA" id="ARBA00023306"/>
    </source>
</evidence>
<keyword evidence="3" id="KW-0963">Cytoplasm</keyword>
<dbReference type="InterPro" id="IPR004953">
    <property type="entry name" value="EB1_C"/>
</dbReference>
<feature type="domain" description="Calponin-homology (CH)" evidence="11">
    <location>
        <begin position="14"/>
        <end position="116"/>
    </location>
</feature>
<organism evidence="13 14">
    <name type="scientific">Aedes albopictus</name>
    <name type="common">Asian tiger mosquito</name>
    <name type="synonym">Stegomyia albopicta</name>
    <dbReference type="NCBI Taxonomy" id="7160"/>
    <lineage>
        <taxon>Eukaryota</taxon>
        <taxon>Metazoa</taxon>
        <taxon>Ecdysozoa</taxon>
        <taxon>Arthropoda</taxon>
        <taxon>Hexapoda</taxon>
        <taxon>Insecta</taxon>
        <taxon>Pterygota</taxon>
        <taxon>Neoptera</taxon>
        <taxon>Endopterygota</taxon>
        <taxon>Diptera</taxon>
        <taxon>Nematocera</taxon>
        <taxon>Culicoidea</taxon>
        <taxon>Culicidae</taxon>
        <taxon>Culicinae</taxon>
        <taxon>Aedini</taxon>
        <taxon>Aedes</taxon>
        <taxon>Stegomyia</taxon>
    </lineage>
</organism>
<dbReference type="InterPro" id="IPR036872">
    <property type="entry name" value="CH_dom_sf"/>
</dbReference>
<dbReference type="SUPFAM" id="SSF140612">
    <property type="entry name" value="EB1 dimerisation domain-like"/>
    <property type="match status" value="1"/>
</dbReference>
<dbReference type="Gene3D" id="1.10.418.10">
    <property type="entry name" value="Calponin-like domain"/>
    <property type="match status" value="1"/>
</dbReference>
<dbReference type="RefSeq" id="XP_062708843.1">
    <property type="nucleotide sequence ID" value="XM_062852859.1"/>
</dbReference>
<evidence type="ECO:0000313" key="14">
    <source>
        <dbReference type="Proteomes" id="UP000069940"/>
    </source>
</evidence>
<dbReference type="Pfam" id="PF03271">
    <property type="entry name" value="EB1"/>
    <property type="match status" value="1"/>
</dbReference>
<reference evidence="13" key="2">
    <citation type="submission" date="2025-05" db="UniProtKB">
        <authorList>
            <consortium name="EnsemblMetazoa"/>
        </authorList>
    </citation>
    <scope>IDENTIFICATION</scope>
    <source>
        <strain evidence="13">Foshan</strain>
    </source>
</reference>
<evidence type="ECO:0000256" key="3">
    <source>
        <dbReference type="ARBA" id="ARBA00022490"/>
    </source>
</evidence>
<dbReference type="EnsemblMetazoa" id="AALFPA23_004060.R4821">
    <property type="protein sequence ID" value="AALFPA23_004060.P4821"/>
    <property type="gene ID" value="AALFPA23_004060"/>
</dbReference>
<dbReference type="PROSITE" id="PS50021">
    <property type="entry name" value="CH"/>
    <property type="match status" value="1"/>
</dbReference>
<evidence type="ECO:0000256" key="9">
    <source>
        <dbReference type="PROSITE-ProRule" id="PRU00576"/>
    </source>
</evidence>
<dbReference type="InterPro" id="IPR001715">
    <property type="entry name" value="CH_dom"/>
</dbReference>
<dbReference type="InterPro" id="IPR036133">
    <property type="entry name" value="EB1_C_sf"/>
</dbReference>
<dbReference type="InterPro" id="IPR027328">
    <property type="entry name" value="MAPRE"/>
</dbReference>
<keyword evidence="8" id="KW-0131">Cell cycle</keyword>
<comment type="subcellular location">
    <subcellularLocation>
        <location evidence="1">Cytoplasm</location>
        <location evidence="1">Cytoskeleton</location>
    </subcellularLocation>
</comment>
<evidence type="ECO:0000256" key="4">
    <source>
        <dbReference type="ARBA" id="ARBA00022618"/>
    </source>
</evidence>
<proteinExistence type="inferred from homology"/>
<dbReference type="Gene3D" id="1.20.5.1430">
    <property type="match status" value="1"/>
</dbReference>
<evidence type="ECO:0008006" key="15">
    <source>
        <dbReference type="Google" id="ProtNLM"/>
    </source>
</evidence>
<keyword evidence="4" id="KW-0132">Cell division</keyword>
<feature type="compositionally biased region" description="Low complexity" evidence="10">
    <location>
        <begin position="192"/>
        <end position="208"/>
    </location>
</feature>
<evidence type="ECO:0000256" key="7">
    <source>
        <dbReference type="ARBA" id="ARBA00023212"/>
    </source>
</evidence>
<feature type="domain" description="EB1 C-terminal" evidence="12">
    <location>
        <begin position="202"/>
        <end position="274"/>
    </location>
</feature>
<dbReference type="GeneID" id="109403775"/>
<accession>A0ABM1XYP1</accession>
<sequence>MAVNVYSTNVTTDNLSRHDMLSWVNDCLRSQFTKIEELCTGAAYCQYMDMLFPGSVPMKRIKFRTNLEHEYIQNFKILQAAFKKMNVDKIIPIDKLIKGRFQDNFEFLQWFKKFFDANYDGREYDAYLARDNLPMGMGGAGAPKGNGVAVAAASVPRRAPLVSSTSRDKIKPITPSRPMTQTVSRPAGGLGSTANASKSSSQNSVTNQQVEELTTQVMDMRLHLEGLEKERDFYFSKLRDIEILCQEDEQNETPNALIQRILNILYATEVSSDGFAPPDDVPPEEEEY</sequence>
<dbReference type="Pfam" id="PF00307">
    <property type="entry name" value="CH"/>
    <property type="match status" value="1"/>
</dbReference>
<evidence type="ECO:0000256" key="5">
    <source>
        <dbReference type="ARBA" id="ARBA00022701"/>
    </source>
</evidence>
<dbReference type="SUPFAM" id="SSF47576">
    <property type="entry name" value="Calponin-homology domain, CH-domain"/>
    <property type="match status" value="1"/>
</dbReference>
<dbReference type="PROSITE" id="PS51230">
    <property type="entry name" value="EB1_C"/>
    <property type="match status" value="1"/>
</dbReference>
<evidence type="ECO:0000256" key="2">
    <source>
        <dbReference type="ARBA" id="ARBA00010729"/>
    </source>
</evidence>
<evidence type="ECO:0000259" key="12">
    <source>
        <dbReference type="PROSITE" id="PS51230"/>
    </source>
</evidence>
<keyword evidence="7" id="KW-0206">Cytoskeleton</keyword>
<reference evidence="14" key="1">
    <citation type="journal article" date="2015" name="Proc. Natl. Acad. Sci. U.S.A.">
        <title>Genome sequence of the Asian Tiger mosquito, Aedes albopictus, reveals insights into its biology, genetics, and evolution.</title>
        <authorList>
            <person name="Chen X.G."/>
            <person name="Jiang X."/>
            <person name="Gu J."/>
            <person name="Xu M."/>
            <person name="Wu Y."/>
            <person name="Deng Y."/>
            <person name="Zhang C."/>
            <person name="Bonizzoni M."/>
            <person name="Dermauw W."/>
            <person name="Vontas J."/>
            <person name="Armbruster P."/>
            <person name="Huang X."/>
            <person name="Yang Y."/>
            <person name="Zhang H."/>
            <person name="He W."/>
            <person name="Peng H."/>
            <person name="Liu Y."/>
            <person name="Wu K."/>
            <person name="Chen J."/>
            <person name="Lirakis M."/>
            <person name="Topalis P."/>
            <person name="Van Leeuwen T."/>
            <person name="Hall A.B."/>
            <person name="Jiang X."/>
            <person name="Thorpe C."/>
            <person name="Mueller R.L."/>
            <person name="Sun C."/>
            <person name="Waterhouse R.M."/>
            <person name="Yan G."/>
            <person name="Tu Z.J."/>
            <person name="Fang X."/>
            <person name="James A.A."/>
        </authorList>
    </citation>
    <scope>NUCLEOTIDE SEQUENCE [LARGE SCALE GENOMIC DNA]</scope>
    <source>
        <strain evidence="14">Foshan</strain>
    </source>
</reference>
<evidence type="ECO:0000313" key="13">
    <source>
        <dbReference type="EnsemblMetazoa" id="AALFPA23_004060.P4821"/>
    </source>
</evidence>
<keyword evidence="5 9" id="KW-0493">Microtubule</keyword>